<dbReference type="RefSeq" id="XP_024741317.1">
    <property type="nucleotide sequence ID" value="XM_024882588.1"/>
</dbReference>
<feature type="region of interest" description="Disordered" evidence="1">
    <location>
        <begin position="71"/>
        <end position="211"/>
    </location>
</feature>
<dbReference type="OrthoDB" id="5408734at2759"/>
<accession>A0A2J6TN16</accession>
<keyword evidence="3" id="KW-1185">Reference proteome</keyword>
<feature type="compositionally biased region" description="Low complexity" evidence="1">
    <location>
        <begin position="78"/>
        <end position="102"/>
    </location>
</feature>
<feature type="compositionally biased region" description="Pro residues" evidence="1">
    <location>
        <begin position="202"/>
        <end position="211"/>
    </location>
</feature>
<proteinExistence type="predicted"/>
<gene>
    <name evidence="2" type="ORF">K444DRAFT_625938</name>
</gene>
<dbReference type="GeneID" id="36590665"/>
<dbReference type="InParanoid" id="A0A2J6TN16"/>
<protein>
    <submittedName>
        <fullName evidence="2">Uncharacterized protein</fullName>
    </submittedName>
</protein>
<dbReference type="EMBL" id="KZ613758">
    <property type="protein sequence ID" value="PMD64413.1"/>
    <property type="molecule type" value="Genomic_DNA"/>
</dbReference>
<feature type="compositionally biased region" description="Pro residues" evidence="1">
    <location>
        <begin position="157"/>
        <end position="170"/>
    </location>
</feature>
<organism evidence="2 3">
    <name type="scientific">Hyaloscypha bicolor E</name>
    <dbReference type="NCBI Taxonomy" id="1095630"/>
    <lineage>
        <taxon>Eukaryota</taxon>
        <taxon>Fungi</taxon>
        <taxon>Dikarya</taxon>
        <taxon>Ascomycota</taxon>
        <taxon>Pezizomycotina</taxon>
        <taxon>Leotiomycetes</taxon>
        <taxon>Helotiales</taxon>
        <taxon>Hyaloscyphaceae</taxon>
        <taxon>Hyaloscypha</taxon>
        <taxon>Hyaloscypha bicolor</taxon>
    </lineage>
</organism>
<sequence>MSDDELDQEWKPSKARPQSTMARSFSLALNDLFKIDNSLADLDAAVSEKKRAVSNQTSELEALEARLRATEERLKKAASTGVSPAKSSSSGRSSPRSRPALGGDTFAPSPTKEASPTSPLSSEFRHPSRPNTSERPASGRGGRPTSGWKQEAHPAYTAPPMPGAMPPTPNDTPSASEGESDSDYVVIGQERKSADVGEDGDMPPPPPPPQK</sequence>
<evidence type="ECO:0000313" key="3">
    <source>
        <dbReference type="Proteomes" id="UP000235371"/>
    </source>
</evidence>
<name>A0A2J6TN16_9HELO</name>
<dbReference type="Proteomes" id="UP000235371">
    <property type="component" value="Unassembled WGS sequence"/>
</dbReference>
<evidence type="ECO:0000313" key="2">
    <source>
        <dbReference type="EMBL" id="PMD64413.1"/>
    </source>
</evidence>
<feature type="compositionally biased region" description="Polar residues" evidence="1">
    <location>
        <begin position="112"/>
        <end position="121"/>
    </location>
</feature>
<dbReference type="AlphaFoldDB" id="A0A2J6TN16"/>
<evidence type="ECO:0000256" key="1">
    <source>
        <dbReference type="SAM" id="MobiDB-lite"/>
    </source>
</evidence>
<feature type="region of interest" description="Disordered" evidence="1">
    <location>
        <begin position="1"/>
        <end position="22"/>
    </location>
</feature>
<reference evidence="2 3" key="1">
    <citation type="submission" date="2016-04" db="EMBL/GenBank/DDBJ databases">
        <title>A degradative enzymes factory behind the ericoid mycorrhizal symbiosis.</title>
        <authorList>
            <consortium name="DOE Joint Genome Institute"/>
            <person name="Martino E."/>
            <person name="Morin E."/>
            <person name="Grelet G."/>
            <person name="Kuo A."/>
            <person name="Kohler A."/>
            <person name="Daghino S."/>
            <person name="Barry K."/>
            <person name="Choi C."/>
            <person name="Cichocki N."/>
            <person name="Clum A."/>
            <person name="Copeland A."/>
            <person name="Hainaut M."/>
            <person name="Haridas S."/>
            <person name="Labutti K."/>
            <person name="Lindquist E."/>
            <person name="Lipzen A."/>
            <person name="Khouja H.-R."/>
            <person name="Murat C."/>
            <person name="Ohm R."/>
            <person name="Olson A."/>
            <person name="Spatafora J."/>
            <person name="Veneault-Fourrey C."/>
            <person name="Henrissat B."/>
            <person name="Grigoriev I."/>
            <person name="Martin F."/>
            <person name="Perotto S."/>
        </authorList>
    </citation>
    <scope>NUCLEOTIDE SEQUENCE [LARGE SCALE GENOMIC DNA]</scope>
    <source>
        <strain evidence="2 3">E</strain>
    </source>
</reference>